<dbReference type="Gene3D" id="1.10.1660.10">
    <property type="match status" value="1"/>
</dbReference>
<dbReference type="InterPro" id="IPR050272">
    <property type="entry name" value="Isochorismatase-like_hydrls"/>
</dbReference>
<dbReference type="PANTHER" id="PTHR43540:SF6">
    <property type="entry name" value="ISOCHORISMATASE-LIKE DOMAIN-CONTAINING PROTEIN"/>
    <property type="match status" value="1"/>
</dbReference>
<keyword evidence="5" id="KW-1185">Reference proteome</keyword>
<dbReference type="PROSITE" id="PS50937">
    <property type="entry name" value="HTH_MERR_2"/>
    <property type="match status" value="1"/>
</dbReference>
<protein>
    <submittedName>
        <fullName evidence="4">Isochorismatase family protein</fullName>
    </submittedName>
</protein>
<evidence type="ECO:0000256" key="1">
    <source>
        <dbReference type="ARBA" id="ARBA00006336"/>
    </source>
</evidence>
<accession>A0ABT1Y2N9</accession>
<dbReference type="Proteomes" id="UP001524944">
    <property type="component" value="Unassembled WGS sequence"/>
</dbReference>
<dbReference type="EMBL" id="JANPWE010000002">
    <property type="protein sequence ID" value="MCR6545130.1"/>
    <property type="molecule type" value="Genomic_DNA"/>
</dbReference>
<proteinExistence type="inferred from homology"/>
<dbReference type="CDD" id="cd00431">
    <property type="entry name" value="cysteine_hydrolases"/>
    <property type="match status" value="1"/>
</dbReference>
<evidence type="ECO:0000259" key="3">
    <source>
        <dbReference type="PROSITE" id="PS50937"/>
    </source>
</evidence>
<dbReference type="Gene3D" id="3.40.50.850">
    <property type="entry name" value="Isochorismatase-like"/>
    <property type="match status" value="1"/>
</dbReference>
<gene>
    <name evidence="4" type="ORF">NVS47_06305</name>
</gene>
<comment type="similarity">
    <text evidence="1">Belongs to the isochorismatase family.</text>
</comment>
<name>A0ABT1Y2N9_9FIRM</name>
<dbReference type="Pfam" id="PF00857">
    <property type="entry name" value="Isochorismatase"/>
    <property type="match status" value="1"/>
</dbReference>
<dbReference type="InterPro" id="IPR036380">
    <property type="entry name" value="Isochorismatase-like_sf"/>
</dbReference>
<dbReference type="PANTHER" id="PTHR43540">
    <property type="entry name" value="PEROXYUREIDOACRYLATE/UREIDOACRYLATE AMIDOHYDROLASE-RELATED"/>
    <property type="match status" value="1"/>
</dbReference>
<feature type="domain" description="HTH merR-type" evidence="3">
    <location>
        <begin position="1"/>
        <end position="70"/>
    </location>
</feature>
<dbReference type="InterPro" id="IPR000868">
    <property type="entry name" value="Isochorismatase-like_dom"/>
</dbReference>
<dbReference type="InterPro" id="IPR000551">
    <property type="entry name" value="MerR-type_HTH_dom"/>
</dbReference>
<dbReference type="CDD" id="cd00592">
    <property type="entry name" value="HTH_MerR-like"/>
    <property type="match status" value="1"/>
</dbReference>
<sequence length="304" mass="34838">MKTIKSVAEITGLTPKSIRGYESFGLIHPPKRTKARYRLYSEDDINRLLQIKHYRTLKFSLSEIAVLLNSPPLEIEASMIKHLRFLDEQLNEYHYAKAMICSTLYNRKKNSLHKLDINHRVAIIAIDLQNDMLEGGALQNKRMLTILPPLQRLFAQARREGIPIIYICDSHEKGDPELEIWDEHMMEGTYGAQIIDDVAPADGDFIIKKSLFNGFINTDLQYTLELLDIDTLLFTGWRTDVCVAQTAIEAFYRGYKVVIAKDGVNTTTQSAHDFGMSLMGINYDFTLCTCEDFTKTLIYEETLL</sequence>
<dbReference type="Pfam" id="PF13411">
    <property type="entry name" value="MerR_1"/>
    <property type="match status" value="1"/>
</dbReference>
<comment type="caution">
    <text evidence="4">The sequence shown here is derived from an EMBL/GenBank/DDBJ whole genome shotgun (WGS) entry which is preliminary data.</text>
</comment>
<dbReference type="SMART" id="SM00422">
    <property type="entry name" value="HTH_MERR"/>
    <property type="match status" value="1"/>
</dbReference>
<evidence type="ECO:0000313" key="5">
    <source>
        <dbReference type="Proteomes" id="UP001524944"/>
    </source>
</evidence>
<keyword evidence="2" id="KW-0378">Hydrolase</keyword>
<evidence type="ECO:0000256" key="2">
    <source>
        <dbReference type="ARBA" id="ARBA00022801"/>
    </source>
</evidence>
<reference evidence="4 5" key="1">
    <citation type="submission" date="2022-08" db="EMBL/GenBank/DDBJ databases">
        <title>Proteogenomics of the novel Dehalobacterium formicoaceticum strain EZ94 highlights a key role of methyltransferases during anaerobic dichloromethane degradation.</title>
        <authorList>
            <person name="Wasmund K."/>
        </authorList>
    </citation>
    <scope>NUCLEOTIDE SEQUENCE [LARGE SCALE GENOMIC DNA]</scope>
    <source>
        <strain evidence="4 5">EZ94</strain>
    </source>
</reference>
<dbReference type="RefSeq" id="WP_257912748.1">
    <property type="nucleotide sequence ID" value="NZ_JANPWE010000002.1"/>
</dbReference>
<organism evidence="4 5">
    <name type="scientific">Dehalobacterium formicoaceticum</name>
    <dbReference type="NCBI Taxonomy" id="51515"/>
    <lineage>
        <taxon>Bacteria</taxon>
        <taxon>Bacillati</taxon>
        <taxon>Bacillota</taxon>
        <taxon>Clostridia</taxon>
        <taxon>Eubacteriales</taxon>
        <taxon>Peptococcaceae</taxon>
        <taxon>Dehalobacterium</taxon>
    </lineage>
</organism>
<dbReference type="InterPro" id="IPR009061">
    <property type="entry name" value="DNA-bd_dom_put_sf"/>
</dbReference>
<evidence type="ECO:0000313" key="4">
    <source>
        <dbReference type="EMBL" id="MCR6545130.1"/>
    </source>
</evidence>
<dbReference type="SUPFAM" id="SSF46955">
    <property type="entry name" value="Putative DNA-binding domain"/>
    <property type="match status" value="1"/>
</dbReference>
<dbReference type="SUPFAM" id="SSF52499">
    <property type="entry name" value="Isochorismatase-like hydrolases"/>
    <property type="match status" value="1"/>
</dbReference>